<dbReference type="InterPro" id="IPR044748">
    <property type="entry name" value="Trm3/TARBP1_C"/>
</dbReference>
<dbReference type="SUPFAM" id="SSF48371">
    <property type="entry name" value="ARM repeat"/>
    <property type="match status" value="1"/>
</dbReference>
<accession>A0A7J7F2D3</accession>
<evidence type="ECO:0000259" key="13">
    <source>
        <dbReference type="Pfam" id="PF00588"/>
    </source>
</evidence>
<dbReference type="Pfam" id="PF00588">
    <property type="entry name" value="SpoU_methylase"/>
    <property type="match status" value="1"/>
</dbReference>
<keyword evidence="4" id="KW-0808">Transferase</keyword>
<comment type="catalytic activity">
    <reaction evidence="8">
        <text>guanosine(18) in tRNA + S-adenosyl-L-methionine = 2'-O-methylguanosine(18) in tRNA + S-adenosyl-L-homocysteine + H(+)</text>
        <dbReference type="Rhea" id="RHEA:20077"/>
        <dbReference type="Rhea" id="RHEA-COMP:10190"/>
        <dbReference type="Rhea" id="RHEA-COMP:10192"/>
        <dbReference type="ChEBI" id="CHEBI:15378"/>
        <dbReference type="ChEBI" id="CHEBI:57856"/>
        <dbReference type="ChEBI" id="CHEBI:59789"/>
        <dbReference type="ChEBI" id="CHEBI:74269"/>
        <dbReference type="ChEBI" id="CHEBI:74445"/>
        <dbReference type="EC" id="2.1.1.34"/>
    </reaction>
    <physiologicalReaction direction="left-to-right" evidence="8">
        <dbReference type="Rhea" id="RHEA:20078"/>
    </physiologicalReaction>
</comment>
<organism evidence="14 15">
    <name type="scientific">Diceros bicornis minor</name>
    <name type="common">South-central black rhinoceros</name>
    <dbReference type="NCBI Taxonomy" id="77932"/>
    <lineage>
        <taxon>Eukaryota</taxon>
        <taxon>Metazoa</taxon>
        <taxon>Chordata</taxon>
        <taxon>Craniata</taxon>
        <taxon>Vertebrata</taxon>
        <taxon>Euteleostomi</taxon>
        <taxon>Mammalia</taxon>
        <taxon>Eutheria</taxon>
        <taxon>Laurasiatheria</taxon>
        <taxon>Perissodactyla</taxon>
        <taxon>Rhinocerotidae</taxon>
        <taxon>Diceros</taxon>
    </lineage>
</organism>
<evidence type="ECO:0000256" key="8">
    <source>
        <dbReference type="ARBA" id="ARBA00093266"/>
    </source>
</evidence>
<dbReference type="AlphaFoldDB" id="A0A7J7F2D3"/>
<keyword evidence="6" id="KW-0694">RNA-binding</keyword>
<name>A0A7J7F2D3_DICBM</name>
<dbReference type="EC" id="2.1.1.34" evidence="10"/>
<evidence type="ECO:0000313" key="14">
    <source>
        <dbReference type="EMBL" id="KAF5922028.1"/>
    </source>
</evidence>
<comment type="function">
    <text evidence="9">S-adenosyl-L-methionine-dependent 2'-O-ribose methyltransferase that catalyzes the formation of 2'-O-methylguanosine at position 18 (Gm18) in a subset of tRNA. Selectively mediates Gm18 methylation of tRNAGln-TTG/CTG and tRNASer-TGA/GCT. Gm18 modification can enhance the stability of modified tRNAs.</text>
</comment>
<keyword evidence="15" id="KW-1185">Reference proteome</keyword>
<dbReference type="InterPro" id="IPR029026">
    <property type="entry name" value="tRNA_m1G_MTases_N"/>
</dbReference>
<evidence type="ECO:0000256" key="5">
    <source>
        <dbReference type="ARBA" id="ARBA00022691"/>
    </source>
</evidence>
<evidence type="ECO:0000256" key="10">
    <source>
        <dbReference type="ARBA" id="ARBA00093594"/>
    </source>
</evidence>
<dbReference type="FunFam" id="3.40.1280.10:FF:000010">
    <property type="entry name" value="probable methyltransferase TARBP1"/>
    <property type="match status" value="1"/>
</dbReference>
<dbReference type="CDD" id="cd18091">
    <property type="entry name" value="SpoU-like_TRM3-like"/>
    <property type="match status" value="1"/>
</dbReference>
<comment type="caution">
    <text evidence="14">The sequence shown here is derived from an EMBL/GenBank/DDBJ whole genome shotgun (WGS) entry which is preliminary data.</text>
</comment>
<comment type="subunit">
    <text evidence="2">Monomer and homodimer.</text>
</comment>
<proteinExistence type="inferred from homology"/>
<evidence type="ECO:0000256" key="2">
    <source>
        <dbReference type="ARBA" id="ARBA00011407"/>
    </source>
</evidence>
<keyword evidence="7" id="KW-0007">Acetylation</keyword>
<comment type="similarity">
    <text evidence="1">Belongs to the class IV-like SAM-binding methyltransferase superfamily. RNA methyltransferase TrmH family.</text>
</comment>
<dbReference type="EMBL" id="JACDTQ010001574">
    <property type="protein sequence ID" value="KAF5922028.1"/>
    <property type="molecule type" value="Genomic_DNA"/>
</dbReference>
<dbReference type="Proteomes" id="UP000551758">
    <property type="component" value="Unassembled WGS sequence"/>
</dbReference>
<evidence type="ECO:0000313" key="15">
    <source>
        <dbReference type="Proteomes" id="UP000551758"/>
    </source>
</evidence>
<dbReference type="Gene3D" id="3.40.1280.10">
    <property type="match status" value="1"/>
</dbReference>
<dbReference type="SUPFAM" id="SSF75217">
    <property type="entry name" value="alpha/beta knot"/>
    <property type="match status" value="1"/>
</dbReference>
<dbReference type="PANTHER" id="PTHR12029:SF11">
    <property type="entry name" value="METHYLTRANSFERASE TARBP1-RELATED"/>
    <property type="match status" value="1"/>
</dbReference>
<gene>
    <name evidence="14" type="ORF">HPG69_015478</name>
</gene>
<dbReference type="GO" id="GO:0030488">
    <property type="term" value="P:tRNA methylation"/>
    <property type="evidence" value="ECO:0007669"/>
    <property type="project" value="InterPro"/>
</dbReference>
<dbReference type="PANTHER" id="PTHR12029">
    <property type="entry name" value="RNA METHYLTRANSFERASE"/>
    <property type="match status" value="1"/>
</dbReference>
<evidence type="ECO:0000256" key="3">
    <source>
        <dbReference type="ARBA" id="ARBA00022603"/>
    </source>
</evidence>
<reference evidence="14 15" key="1">
    <citation type="journal article" date="2020" name="Mol. Biol. Evol.">
        <title>Interspecific Gene Flow and the Evolution of Specialization in Black and White Rhinoceros.</title>
        <authorList>
            <person name="Moodley Y."/>
            <person name="Westbury M.V."/>
            <person name="Russo I.M."/>
            <person name="Gopalakrishnan S."/>
            <person name="Rakotoarivelo A."/>
            <person name="Olsen R.A."/>
            <person name="Prost S."/>
            <person name="Tunstall T."/>
            <person name="Ryder O.A."/>
            <person name="Dalen L."/>
            <person name="Bruford M.W."/>
        </authorList>
    </citation>
    <scope>NUCLEOTIDE SEQUENCE [LARGE SCALE GENOMIC DNA]</scope>
    <source>
        <strain evidence="14">SBR-YM</strain>
        <tissue evidence="14">Skin</tissue>
    </source>
</reference>
<evidence type="ECO:0000256" key="11">
    <source>
        <dbReference type="ARBA" id="ARBA00093636"/>
    </source>
</evidence>
<keyword evidence="5" id="KW-0949">S-adenosyl-L-methionine</keyword>
<protein>
    <recommendedName>
        <fullName evidence="11">tRNA (guanosine(18)-2'-O)-methyltransferase TARBP1</fullName>
        <ecNumber evidence="10">2.1.1.34</ecNumber>
    </recommendedName>
    <alternativeName>
        <fullName evidence="12">TAR RNA-binding protein 1</fullName>
    </alternativeName>
</protein>
<dbReference type="InterPro" id="IPR029028">
    <property type="entry name" value="Alpha/beta_knot_MTases"/>
</dbReference>
<evidence type="ECO:0000256" key="1">
    <source>
        <dbReference type="ARBA" id="ARBA00007228"/>
    </source>
</evidence>
<dbReference type="InterPro" id="IPR045330">
    <property type="entry name" value="TRM3/TARBP1"/>
</dbReference>
<evidence type="ECO:0000256" key="7">
    <source>
        <dbReference type="ARBA" id="ARBA00022990"/>
    </source>
</evidence>
<dbReference type="InterPro" id="IPR001537">
    <property type="entry name" value="SpoU_MeTrfase"/>
</dbReference>
<dbReference type="GO" id="GO:0141100">
    <property type="term" value="F:tRNA (guanine(18)-2'-O)-methyltransferase activity"/>
    <property type="evidence" value="ECO:0007669"/>
    <property type="project" value="UniProtKB-EC"/>
</dbReference>
<dbReference type="GO" id="GO:0003723">
    <property type="term" value="F:RNA binding"/>
    <property type="evidence" value="ECO:0007669"/>
    <property type="project" value="UniProtKB-KW"/>
</dbReference>
<sequence length="896" mass="102362">MSTTESISEFILRRLTMNELSSISDLDRCHLYLMVLTELINIHVKVGWKRGNRIWRVISPLKNASIRHLQEVDSGQEPTLGRQIQRVVSMAALAMVCEAIDQKPELQLDSLDAGPMERFLSSLQLNQTLQKPHTEEQSSFFEEPSSSQGWGKIVAQYIHDQWVCLSFLLKKYHTLIPASEGEVREPILPAVQMPIRTLQSALDALAVLPSDQVLPVFHCMKILVPKLLTSSESLCIESFDMAWKVISSLSNTQLIFWSNLKAFVQFVFDTKVLTIAAKIKGQAYFKIKEIMYKIIEMSAIKTGVFNMLISYCCRSWIVSASNVSQESLSSAKNYSELVLEACIFGTVFRRDQRLIQDVQTFIENLGHDCAANVVIENTKREDHYVRICAVKFLCLLDGSNMSHKLFMEDLAIKLLDKDELVSKSRTRYYVNSQQHRVKNRIWQTLLVLFPRFDQNFLNRIIDKIFQAGFINNQASIKYFIEWIIILILHKFPQFLPKFWDCFSYGEENLKTSICTFLSVLSHLDIITQNIPEKKLILKQALIIVLQWCFNHNFSIRLYALLALKKIWGMCKTMHVEEFGALTSVIESSLNQVENMHGAGNAKKNWQRIQEHFFFATFHPLKDYCLETIFYILPRLSGLVEDEWIAIGKFTSFTDIPLDAGFQWYLSPTQLCELKPGDWAQQDIGSNSGEADNQSEWTDVQKKIIPWKNNVPDLDLELVFQDRAAKLGKSISRLIVVASLIDKPTNLGGLCRTCEVFGASVLIVGSLQCVQDKQFQHLSVSAEQWLPLVEVKPPQLVDYLQQKKAEGYTIIGVEQTAKSLDLTQYCFPEKSLLLLGNEREGIPANLIQQLDVCVEIPQQGIIRSLNVHVSGALLIWEYTRQQLLKHGDTESGRLSLI</sequence>
<evidence type="ECO:0000256" key="12">
    <source>
        <dbReference type="ARBA" id="ARBA00093656"/>
    </source>
</evidence>
<keyword evidence="3" id="KW-0489">Methyltransferase</keyword>
<evidence type="ECO:0000256" key="9">
    <source>
        <dbReference type="ARBA" id="ARBA00093361"/>
    </source>
</evidence>
<evidence type="ECO:0000256" key="4">
    <source>
        <dbReference type="ARBA" id="ARBA00022679"/>
    </source>
</evidence>
<dbReference type="InterPro" id="IPR016024">
    <property type="entry name" value="ARM-type_fold"/>
</dbReference>
<feature type="domain" description="tRNA/rRNA methyltransferase SpoU type" evidence="13">
    <location>
        <begin position="733"/>
        <end position="874"/>
    </location>
</feature>
<evidence type="ECO:0000256" key="6">
    <source>
        <dbReference type="ARBA" id="ARBA00022884"/>
    </source>
</evidence>